<evidence type="ECO:0000256" key="9">
    <source>
        <dbReference type="ARBA" id="ARBA00023274"/>
    </source>
</evidence>
<dbReference type="SUPFAM" id="SSF47364">
    <property type="entry name" value="Domain of the SRP/SRP receptor G-proteins"/>
    <property type="match status" value="1"/>
</dbReference>
<keyword evidence="7" id="KW-0342">GTP-binding</keyword>
<dbReference type="SMART" id="SM00963">
    <property type="entry name" value="SRP54_N"/>
    <property type="match status" value="1"/>
</dbReference>
<protein>
    <recommendedName>
        <fullName evidence="10">signal-recognition-particle GTPase</fullName>
        <ecNumber evidence="10">3.6.5.4</ecNumber>
    </recommendedName>
</protein>
<evidence type="ECO:0000256" key="3">
    <source>
        <dbReference type="ARBA" id="ARBA00022490"/>
    </source>
</evidence>
<dbReference type="InterPro" id="IPR042101">
    <property type="entry name" value="SRP54_N_sf"/>
</dbReference>
<dbReference type="SMART" id="SM00962">
    <property type="entry name" value="SRP54"/>
    <property type="match status" value="1"/>
</dbReference>
<dbReference type="GO" id="GO:1990904">
    <property type="term" value="C:ribonucleoprotein complex"/>
    <property type="evidence" value="ECO:0007669"/>
    <property type="project" value="UniProtKB-KW"/>
</dbReference>
<keyword evidence="5" id="KW-0378">Hydrolase</keyword>
<keyword evidence="6" id="KW-0694">RNA-binding</keyword>
<keyword evidence="4" id="KW-0547">Nucleotide-binding</keyword>
<name>B3T6E8_9ZZZZ</name>
<dbReference type="InterPro" id="IPR013822">
    <property type="entry name" value="Signal_recog_particl_SRP54_hlx"/>
</dbReference>
<dbReference type="InterPro" id="IPR004125">
    <property type="entry name" value="Signal_recog_particle_SRP54_M"/>
</dbReference>
<evidence type="ECO:0000256" key="2">
    <source>
        <dbReference type="ARBA" id="ARBA00005450"/>
    </source>
</evidence>
<dbReference type="GO" id="GO:0008312">
    <property type="term" value="F:7S RNA binding"/>
    <property type="evidence" value="ECO:0007669"/>
    <property type="project" value="InterPro"/>
</dbReference>
<evidence type="ECO:0000256" key="1">
    <source>
        <dbReference type="ARBA" id="ARBA00004496"/>
    </source>
</evidence>
<evidence type="ECO:0000256" key="4">
    <source>
        <dbReference type="ARBA" id="ARBA00022741"/>
    </source>
</evidence>
<dbReference type="Pfam" id="PF02881">
    <property type="entry name" value="SRP54_N"/>
    <property type="match status" value="1"/>
</dbReference>
<dbReference type="InterPro" id="IPR036225">
    <property type="entry name" value="SRP/SRP_N"/>
</dbReference>
<dbReference type="InterPro" id="IPR027417">
    <property type="entry name" value="P-loop_NTPase"/>
</dbReference>
<dbReference type="InterPro" id="IPR022941">
    <property type="entry name" value="SRP54"/>
</dbReference>
<evidence type="ECO:0000256" key="6">
    <source>
        <dbReference type="ARBA" id="ARBA00022884"/>
    </source>
</evidence>
<dbReference type="PANTHER" id="PTHR11564">
    <property type="entry name" value="SIGNAL RECOGNITION PARTICLE 54K PROTEIN SRP54"/>
    <property type="match status" value="1"/>
</dbReference>
<dbReference type="Gene3D" id="3.40.50.300">
    <property type="entry name" value="P-loop containing nucleotide triphosphate hydrolases"/>
    <property type="match status" value="1"/>
</dbReference>
<evidence type="ECO:0000256" key="8">
    <source>
        <dbReference type="ARBA" id="ARBA00023135"/>
    </source>
</evidence>
<evidence type="ECO:0000313" key="13">
    <source>
        <dbReference type="EMBL" id="ABZ08157.1"/>
    </source>
</evidence>
<evidence type="ECO:0000256" key="10">
    <source>
        <dbReference type="ARBA" id="ARBA00035672"/>
    </source>
</evidence>
<comment type="subcellular location">
    <subcellularLocation>
        <location evidence="1">Cytoplasm</location>
    </subcellularLocation>
</comment>
<dbReference type="PANTHER" id="PTHR11564:SF5">
    <property type="entry name" value="SIGNAL RECOGNITION PARTICLE SUBUNIT SRP54"/>
    <property type="match status" value="1"/>
</dbReference>
<keyword evidence="3" id="KW-0963">Cytoplasm</keyword>
<evidence type="ECO:0000256" key="7">
    <source>
        <dbReference type="ARBA" id="ARBA00023134"/>
    </source>
</evidence>
<gene>
    <name evidence="13" type="ORF">ALOHA_HF4000APKG2H5ctg1g3</name>
</gene>
<dbReference type="InterPro" id="IPR000897">
    <property type="entry name" value="SRP54_GTPase_dom"/>
</dbReference>
<comment type="similarity">
    <text evidence="2">Belongs to the GTP-binding SRP family. SRP54 subfamily.</text>
</comment>
<dbReference type="EC" id="3.6.5.4" evidence="10"/>
<feature type="region of interest" description="Disordered" evidence="11">
    <location>
        <begin position="28"/>
        <end position="51"/>
    </location>
</feature>
<dbReference type="SUPFAM" id="SSF52540">
    <property type="entry name" value="P-loop containing nucleoside triphosphate hydrolases"/>
    <property type="match status" value="1"/>
</dbReference>
<evidence type="ECO:0000256" key="5">
    <source>
        <dbReference type="ARBA" id="ARBA00022801"/>
    </source>
</evidence>
<feature type="compositionally biased region" description="Polar residues" evidence="11">
    <location>
        <begin position="41"/>
        <end position="50"/>
    </location>
</feature>
<proteinExistence type="inferred from homology"/>
<dbReference type="PROSITE" id="PS00300">
    <property type="entry name" value="SRP54"/>
    <property type="match status" value="1"/>
</dbReference>
<evidence type="ECO:0000259" key="12">
    <source>
        <dbReference type="PROSITE" id="PS00300"/>
    </source>
</evidence>
<accession>B3T6E8</accession>
<organism evidence="13">
    <name type="scientific">uncultured marine microorganism HF4000_APKG2H5</name>
    <dbReference type="NCBI Taxonomy" id="455545"/>
    <lineage>
        <taxon>unclassified sequences</taxon>
        <taxon>environmental samples</taxon>
    </lineage>
</organism>
<dbReference type="InterPro" id="IPR036891">
    <property type="entry name" value="Signal_recog_part_SRP54_M_sf"/>
</dbReference>
<keyword evidence="9" id="KW-0687">Ribonucleoprotein</keyword>
<keyword evidence="8" id="KW-0733">Signal recognition particle</keyword>
<evidence type="ECO:0000256" key="11">
    <source>
        <dbReference type="SAM" id="MobiDB-lite"/>
    </source>
</evidence>
<dbReference type="HAMAP" id="MF_00306">
    <property type="entry name" value="SRP54"/>
    <property type="match status" value="1"/>
</dbReference>
<reference evidence="13" key="1">
    <citation type="journal article" date="2008" name="ISME J.">
        <title>Genomic patterns of recombination, clonal divergence and environment in marine microbial populations.</title>
        <authorList>
            <person name="Konstantinidis K.T."/>
            <person name="Delong E.F."/>
        </authorList>
    </citation>
    <scope>NUCLEOTIDE SEQUENCE</scope>
</reference>
<dbReference type="Pfam" id="PF02978">
    <property type="entry name" value="SRP_SPB"/>
    <property type="match status" value="1"/>
</dbReference>
<dbReference type="GO" id="GO:0003924">
    <property type="term" value="F:GTPase activity"/>
    <property type="evidence" value="ECO:0007669"/>
    <property type="project" value="InterPro"/>
</dbReference>
<sequence length="504" mass="55733">MTPLQPMYTPRSPIAKATCVCHNSTATRRHSASPLSPSPPDNVQTTQSGPGNMALDGLKHRIMGSVGALRGKRKIDEESVKELGRSLRKALLEADFNVRHSKELTERIERRMLEEEPRPGIKLDTHAMNLIYAELVRLLGPAREIMPHNQTILMVGLYGQGKTTTTAKLADWWRRRHGLKVAVIEADAHRPGAYEQLQQLLEGTNVDVYGEPGESDATKIVRNGIRNVGTADVLIIDTAGRDGLDDELRDELVRIAEVANATECFLVIDAQVGQAAGPVAQSFHELVGVTGTIVTKLDGTARGGGALSAVATTGAPIVFVGEGERIQDLELFESDRFISRLLGLGDIQGLIDLAPGDLDQEEAARLAQRLMSGRFTLTDMYSQMEMMSKIGTVDKLLSHLPDAMFGGMGNMSRAQKQQMQGNLEKFRVIMDSMTQEEKDQPHLLKSSRIRRIARGSGVYEKDVKELLTQWNRSRKMMRGMKSDRSFRRKMKSMMDVDDMDLGMG</sequence>
<dbReference type="EMBL" id="EU016623">
    <property type="protein sequence ID" value="ABZ08157.1"/>
    <property type="molecule type" value="Genomic_DNA"/>
</dbReference>
<dbReference type="SUPFAM" id="SSF47446">
    <property type="entry name" value="Signal peptide-binding domain"/>
    <property type="match status" value="1"/>
</dbReference>
<dbReference type="Gene3D" id="1.10.260.30">
    <property type="entry name" value="Signal recognition particle, SRP54 subunit, M-domain"/>
    <property type="match status" value="1"/>
</dbReference>
<feature type="domain" description="SRP54-type proteins GTP-binding" evidence="12">
    <location>
        <begin position="316"/>
        <end position="329"/>
    </location>
</feature>
<dbReference type="AlphaFoldDB" id="B3T6E8"/>
<dbReference type="Pfam" id="PF00448">
    <property type="entry name" value="SRP54"/>
    <property type="match status" value="1"/>
</dbReference>
<dbReference type="GO" id="GO:0005525">
    <property type="term" value="F:GTP binding"/>
    <property type="evidence" value="ECO:0007669"/>
    <property type="project" value="UniProtKB-KW"/>
</dbReference>
<dbReference type="Gene3D" id="1.20.120.140">
    <property type="entry name" value="Signal recognition particle SRP54, nucleotide-binding domain"/>
    <property type="match status" value="1"/>
</dbReference>